<feature type="compositionally biased region" description="Basic and acidic residues" evidence="1">
    <location>
        <begin position="170"/>
        <end position="197"/>
    </location>
</feature>
<gene>
    <name evidence="2" type="ORF">PIB30_096906</name>
</gene>
<reference evidence="2 3" key="1">
    <citation type="journal article" date="2023" name="Plants (Basel)">
        <title>Bridging the Gap: Combining Genomics and Transcriptomics Approaches to Understand Stylosanthes scabra, an Orphan Legume from the Brazilian Caatinga.</title>
        <authorList>
            <person name="Ferreira-Neto J.R.C."/>
            <person name="da Silva M.D."/>
            <person name="Binneck E."/>
            <person name="de Melo N.F."/>
            <person name="da Silva R.H."/>
            <person name="de Melo A.L.T.M."/>
            <person name="Pandolfi V."/>
            <person name="Bustamante F.O."/>
            <person name="Brasileiro-Vidal A.C."/>
            <person name="Benko-Iseppon A.M."/>
        </authorList>
    </citation>
    <scope>NUCLEOTIDE SEQUENCE [LARGE SCALE GENOMIC DNA]</scope>
    <source>
        <tissue evidence="2">Leaves</tissue>
    </source>
</reference>
<feature type="compositionally biased region" description="Basic residues" evidence="1">
    <location>
        <begin position="208"/>
        <end position="227"/>
    </location>
</feature>
<organism evidence="2 3">
    <name type="scientific">Stylosanthes scabra</name>
    <dbReference type="NCBI Taxonomy" id="79078"/>
    <lineage>
        <taxon>Eukaryota</taxon>
        <taxon>Viridiplantae</taxon>
        <taxon>Streptophyta</taxon>
        <taxon>Embryophyta</taxon>
        <taxon>Tracheophyta</taxon>
        <taxon>Spermatophyta</taxon>
        <taxon>Magnoliopsida</taxon>
        <taxon>eudicotyledons</taxon>
        <taxon>Gunneridae</taxon>
        <taxon>Pentapetalae</taxon>
        <taxon>rosids</taxon>
        <taxon>fabids</taxon>
        <taxon>Fabales</taxon>
        <taxon>Fabaceae</taxon>
        <taxon>Papilionoideae</taxon>
        <taxon>50 kb inversion clade</taxon>
        <taxon>dalbergioids sensu lato</taxon>
        <taxon>Dalbergieae</taxon>
        <taxon>Pterocarpus clade</taxon>
        <taxon>Stylosanthes</taxon>
    </lineage>
</organism>
<dbReference type="PANTHER" id="PTHR33067">
    <property type="entry name" value="RNA-DIRECTED DNA POLYMERASE-RELATED"/>
    <property type="match status" value="1"/>
</dbReference>
<feature type="compositionally biased region" description="Basic and acidic residues" evidence="1">
    <location>
        <begin position="228"/>
        <end position="240"/>
    </location>
</feature>
<name>A0ABU6WXW8_9FABA</name>
<dbReference type="InterPro" id="IPR021109">
    <property type="entry name" value="Peptidase_aspartic_dom_sf"/>
</dbReference>
<feature type="compositionally biased region" description="Acidic residues" evidence="1">
    <location>
        <begin position="30"/>
        <end position="70"/>
    </location>
</feature>
<keyword evidence="3" id="KW-1185">Reference proteome</keyword>
<dbReference type="EMBL" id="JASCZI010183581">
    <property type="protein sequence ID" value="MED6189538.1"/>
    <property type="molecule type" value="Genomic_DNA"/>
</dbReference>
<accession>A0ABU6WXW8</accession>
<dbReference type="Gene3D" id="2.40.70.10">
    <property type="entry name" value="Acid Proteases"/>
    <property type="match status" value="1"/>
</dbReference>
<dbReference type="Proteomes" id="UP001341840">
    <property type="component" value="Unassembled WGS sequence"/>
</dbReference>
<feature type="region of interest" description="Disordered" evidence="1">
    <location>
        <begin position="170"/>
        <end position="269"/>
    </location>
</feature>
<proteinExistence type="predicted"/>
<feature type="region of interest" description="Disordered" evidence="1">
    <location>
        <begin position="1"/>
        <end position="74"/>
    </location>
</feature>
<feature type="compositionally biased region" description="Acidic residues" evidence="1">
    <location>
        <begin position="1"/>
        <end position="18"/>
    </location>
</feature>
<evidence type="ECO:0000313" key="3">
    <source>
        <dbReference type="Proteomes" id="UP001341840"/>
    </source>
</evidence>
<protein>
    <submittedName>
        <fullName evidence="2">Uncharacterized protein</fullName>
    </submittedName>
</protein>
<comment type="caution">
    <text evidence="2">The sequence shown here is derived from an EMBL/GenBank/DDBJ whole genome shotgun (WGS) entry which is preliminary data.</text>
</comment>
<sequence>MDNGEEDEVEDEEGENDWLYELLKELANSNDEENEESEDKSEEEDGDERTEEGSEDELVEEGDQTEEEAREEDRDKGKIFFINTLFKEKKNEEEVPIKCGDPGPCLVTCKIRGVSIPDCLCDPGACGNIMPFEVYELLNLGPLKKSREVFTTADASIVSVAGIAEDIDKGKVRERSSKERKKAVERVKEKSRGEARNVEGSSDNSSKSKGKKKKISSNPEKKKKKNERKKEPDKGKDKKDQKKNRNKVEEKKKKKDPGEDEVEQKRTIRCSSFNRLLGKLKVLKRILRQEKGVDVHLVTNNSKWK</sequence>
<evidence type="ECO:0000313" key="2">
    <source>
        <dbReference type="EMBL" id="MED6189538.1"/>
    </source>
</evidence>
<dbReference type="PANTHER" id="PTHR33067:SF9">
    <property type="entry name" value="RNA-DIRECTED DNA POLYMERASE"/>
    <property type="match status" value="1"/>
</dbReference>
<evidence type="ECO:0000256" key="1">
    <source>
        <dbReference type="SAM" id="MobiDB-lite"/>
    </source>
</evidence>